<name>A0A7I8ID57_SPIIN</name>
<accession>A0A7I8ID57</accession>
<keyword evidence="2" id="KW-1185">Reference proteome</keyword>
<evidence type="ECO:0000313" key="1">
    <source>
        <dbReference type="EMBL" id="CAA2616010.1"/>
    </source>
</evidence>
<dbReference type="EMBL" id="LR743589">
    <property type="protein sequence ID" value="CAA2616010.1"/>
    <property type="molecule type" value="Genomic_DNA"/>
</dbReference>
<protein>
    <submittedName>
        <fullName evidence="1">Uncharacterized protein</fullName>
    </submittedName>
</protein>
<dbReference type="AlphaFoldDB" id="A0A7I8ID57"/>
<organism evidence="1">
    <name type="scientific">Spirodela intermedia</name>
    <name type="common">Intermediate duckweed</name>
    <dbReference type="NCBI Taxonomy" id="51605"/>
    <lineage>
        <taxon>Eukaryota</taxon>
        <taxon>Viridiplantae</taxon>
        <taxon>Streptophyta</taxon>
        <taxon>Embryophyta</taxon>
        <taxon>Tracheophyta</taxon>
        <taxon>Spermatophyta</taxon>
        <taxon>Magnoliopsida</taxon>
        <taxon>Liliopsida</taxon>
        <taxon>Araceae</taxon>
        <taxon>Lemnoideae</taxon>
        <taxon>Spirodela</taxon>
    </lineage>
</organism>
<reference evidence="1 2" key="1">
    <citation type="submission" date="2019-12" db="EMBL/GenBank/DDBJ databases">
        <authorList>
            <person name="Scholz U."/>
            <person name="Mascher M."/>
            <person name="Fiebig A."/>
        </authorList>
    </citation>
    <scope>NUCLEOTIDE SEQUENCE</scope>
</reference>
<evidence type="ECO:0000313" key="2">
    <source>
        <dbReference type="Proteomes" id="UP001189122"/>
    </source>
</evidence>
<proteinExistence type="predicted"/>
<gene>
    <name evidence="1" type="ORF">SI7747_02002250</name>
</gene>
<dbReference type="Proteomes" id="UP001189122">
    <property type="component" value="Unassembled WGS sequence"/>
</dbReference>
<sequence length="32" mass="3920">MEWPKNAWCYDFCGFLKLVLSVHDFLDCVLYY</sequence>
<dbReference type="EMBL" id="CACRZD030000002">
    <property type="protein sequence ID" value="CAA6655710.1"/>
    <property type="molecule type" value="Genomic_DNA"/>
</dbReference>